<dbReference type="Gene3D" id="1.10.10.10">
    <property type="entry name" value="Winged helix-like DNA-binding domain superfamily/Winged helix DNA-binding domain"/>
    <property type="match status" value="1"/>
</dbReference>
<evidence type="ECO:0000259" key="9">
    <source>
        <dbReference type="PROSITE" id="PS00434"/>
    </source>
</evidence>
<comment type="subcellular location">
    <subcellularLocation>
        <location evidence="1">Nucleus</location>
    </subcellularLocation>
</comment>
<dbReference type="FunFam" id="1.10.10.10:FF:000027">
    <property type="entry name" value="Heat shock transcription factor 1"/>
    <property type="match status" value="1"/>
</dbReference>
<dbReference type="InterPro" id="IPR036390">
    <property type="entry name" value="WH_DNA-bd_sf"/>
</dbReference>
<dbReference type="Proteomes" id="UP000605846">
    <property type="component" value="Unassembled WGS sequence"/>
</dbReference>
<evidence type="ECO:0000313" key="11">
    <source>
        <dbReference type="Proteomes" id="UP000605846"/>
    </source>
</evidence>
<dbReference type="PRINTS" id="PR00056">
    <property type="entry name" value="HSFDOMAIN"/>
</dbReference>
<evidence type="ECO:0000256" key="7">
    <source>
        <dbReference type="RuleBase" id="RU004020"/>
    </source>
</evidence>
<evidence type="ECO:0000256" key="6">
    <source>
        <dbReference type="ARBA" id="ARBA00023242"/>
    </source>
</evidence>
<dbReference type="SUPFAM" id="SSF46785">
    <property type="entry name" value="Winged helix' DNA-binding domain"/>
    <property type="match status" value="1"/>
</dbReference>
<dbReference type="GO" id="GO:0005634">
    <property type="term" value="C:nucleus"/>
    <property type="evidence" value="ECO:0007669"/>
    <property type="project" value="UniProtKB-SubCell"/>
</dbReference>
<dbReference type="OrthoDB" id="60033at2759"/>
<accession>A0A8H7BYU7</accession>
<evidence type="ECO:0000256" key="3">
    <source>
        <dbReference type="ARBA" id="ARBA00023015"/>
    </source>
</evidence>
<evidence type="ECO:0000256" key="8">
    <source>
        <dbReference type="SAM" id="MobiDB-lite"/>
    </source>
</evidence>
<dbReference type="PANTHER" id="PTHR10015">
    <property type="entry name" value="HEAT SHOCK TRANSCRIPTION FACTOR"/>
    <property type="match status" value="1"/>
</dbReference>
<sequence length="362" mass="41354">MSLQLPSAAQSAKSGHNNTFVHKLYNMVVDKQYQHLIAWNYTGTSFVVCNIMEFSRDVLPKHFKHSNFSSFVRQLNMYGFHKVNKSPRGHRTLAENQIWEFSHPKFMRGRPDLLEEIKRKAMETESGRRESDVNSHMAMLQMAQTDMMQQLAHLQENFSEVVRELAETRRRQGLQQQMMKDMMDFLTQHHGAQLQLPPENYDLKPDPERPPPIYVTSPDTEPQLQNYYHNHHQQRQHHHHSEQNTPLPTHSSPPLTIQTQNLSQSSRLTMSMSFNGLGAGPISPSFSVYQSAVNTPLPPSPSPSTFMSDDDMVSMYSPRSPNTPNSFVTGVEDSRYVTRQHQDFTPDNGGNAFAFAIGAQGS</sequence>
<dbReference type="InterPro" id="IPR000232">
    <property type="entry name" value="HSF_DNA-bd"/>
</dbReference>
<comment type="caution">
    <text evidence="10">The sequence shown here is derived from an EMBL/GenBank/DDBJ whole genome shotgun (WGS) entry which is preliminary data.</text>
</comment>
<evidence type="ECO:0000256" key="4">
    <source>
        <dbReference type="ARBA" id="ARBA00023125"/>
    </source>
</evidence>
<evidence type="ECO:0000256" key="1">
    <source>
        <dbReference type="ARBA" id="ARBA00004123"/>
    </source>
</evidence>
<dbReference type="GO" id="GO:0003700">
    <property type="term" value="F:DNA-binding transcription factor activity"/>
    <property type="evidence" value="ECO:0007669"/>
    <property type="project" value="InterPro"/>
</dbReference>
<comment type="similarity">
    <text evidence="2 7">Belongs to the HSF family.</text>
</comment>
<dbReference type="InterPro" id="IPR036388">
    <property type="entry name" value="WH-like_DNA-bd_sf"/>
</dbReference>
<proteinExistence type="inferred from homology"/>
<evidence type="ECO:0000313" key="10">
    <source>
        <dbReference type="EMBL" id="KAF7731403.1"/>
    </source>
</evidence>
<keyword evidence="5" id="KW-0804">Transcription</keyword>
<dbReference type="AlphaFoldDB" id="A0A8H7BYU7"/>
<dbReference type="PROSITE" id="PS00434">
    <property type="entry name" value="HSF_DOMAIN"/>
    <property type="match status" value="1"/>
</dbReference>
<feature type="domain" description="HSF-type DNA-binding" evidence="9">
    <location>
        <begin position="59"/>
        <end position="83"/>
    </location>
</feature>
<organism evidence="10 11">
    <name type="scientific">Apophysomyces ossiformis</name>
    <dbReference type="NCBI Taxonomy" id="679940"/>
    <lineage>
        <taxon>Eukaryota</taxon>
        <taxon>Fungi</taxon>
        <taxon>Fungi incertae sedis</taxon>
        <taxon>Mucoromycota</taxon>
        <taxon>Mucoromycotina</taxon>
        <taxon>Mucoromycetes</taxon>
        <taxon>Mucorales</taxon>
        <taxon>Mucorineae</taxon>
        <taxon>Mucoraceae</taxon>
        <taxon>Apophysomyces</taxon>
    </lineage>
</organism>
<feature type="region of interest" description="Disordered" evidence="8">
    <location>
        <begin position="196"/>
        <end position="257"/>
    </location>
</feature>
<feature type="compositionally biased region" description="Low complexity" evidence="8">
    <location>
        <begin position="245"/>
        <end position="256"/>
    </location>
</feature>
<feature type="compositionally biased region" description="Basic residues" evidence="8">
    <location>
        <begin position="229"/>
        <end position="240"/>
    </location>
</feature>
<protein>
    <recommendedName>
        <fullName evidence="9">HSF-type DNA-binding domain-containing protein</fullName>
    </recommendedName>
</protein>
<keyword evidence="11" id="KW-1185">Reference proteome</keyword>
<keyword evidence="4" id="KW-0238">DNA-binding</keyword>
<keyword evidence="6" id="KW-0539">Nucleus</keyword>
<dbReference type="SMART" id="SM00415">
    <property type="entry name" value="HSF"/>
    <property type="match status" value="1"/>
</dbReference>
<gene>
    <name evidence="10" type="ORF">EC973_000211</name>
</gene>
<dbReference type="EMBL" id="JABAYA010000010">
    <property type="protein sequence ID" value="KAF7731403.1"/>
    <property type="molecule type" value="Genomic_DNA"/>
</dbReference>
<name>A0A8H7BYU7_9FUNG</name>
<evidence type="ECO:0000256" key="5">
    <source>
        <dbReference type="ARBA" id="ARBA00023163"/>
    </source>
</evidence>
<dbReference type="GO" id="GO:0043565">
    <property type="term" value="F:sequence-specific DNA binding"/>
    <property type="evidence" value="ECO:0007669"/>
    <property type="project" value="InterPro"/>
</dbReference>
<keyword evidence="3" id="KW-0805">Transcription regulation</keyword>
<dbReference type="Pfam" id="PF00447">
    <property type="entry name" value="HSF_DNA-bind"/>
    <property type="match status" value="1"/>
</dbReference>
<evidence type="ECO:0000256" key="2">
    <source>
        <dbReference type="ARBA" id="ARBA00006403"/>
    </source>
</evidence>
<dbReference type="PANTHER" id="PTHR10015:SF427">
    <property type="entry name" value="HEAT SHOCK FACTOR PROTEIN"/>
    <property type="match status" value="1"/>
</dbReference>
<reference evidence="10" key="1">
    <citation type="submission" date="2020-01" db="EMBL/GenBank/DDBJ databases">
        <title>Genome Sequencing of Three Apophysomyces-Like Fungal Strains Confirms a Novel Fungal Genus in the Mucoromycota with divergent Burkholderia-like Endosymbiotic Bacteria.</title>
        <authorList>
            <person name="Stajich J.E."/>
            <person name="Macias A.M."/>
            <person name="Carter-House D."/>
            <person name="Lovett B."/>
            <person name="Kasson L.R."/>
            <person name="Berry K."/>
            <person name="Grigoriev I."/>
            <person name="Chang Y."/>
            <person name="Spatafora J."/>
            <person name="Kasson M.T."/>
        </authorList>
    </citation>
    <scope>NUCLEOTIDE SEQUENCE</scope>
    <source>
        <strain evidence="10">NRRL A-21654</strain>
    </source>
</reference>